<evidence type="ECO:0000313" key="2">
    <source>
        <dbReference type="Proteomes" id="UP000054359"/>
    </source>
</evidence>
<keyword evidence="2" id="KW-1185">Reference proteome</keyword>
<gene>
    <name evidence="1" type="ORF">X975_07765</name>
</gene>
<feature type="non-terminal residue" evidence="1">
    <location>
        <position position="52"/>
    </location>
</feature>
<organism evidence="1 2">
    <name type="scientific">Stegodyphus mimosarum</name>
    <name type="common">African social velvet spider</name>
    <dbReference type="NCBI Taxonomy" id="407821"/>
    <lineage>
        <taxon>Eukaryota</taxon>
        <taxon>Metazoa</taxon>
        <taxon>Ecdysozoa</taxon>
        <taxon>Arthropoda</taxon>
        <taxon>Chelicerata</taxon>
        <taxon>Arachnida</taxon>
        <taxon>Araneae</taxon>
        <taxon>Araneomorphae</taxon>
        <taxon>Entelegynae</taxon>
        <taxon>Eresoidea</taxon>
        <taxon>Eresidae</taxon>
        <taxon>Stegodyphus</taxon>
    </lineage>
</organism>
<dbReference type="AlphaFoldDB" id="A0A087UAF6"/>
<dbReference type="EMBL" id="KK118989">
    <property type="protein sequence ID" value="KFM74345.1"/>
    <property type="molecule type" value="Genomic_DNA"/>
</dbReference>
<name>A0A087UAF6_STEMI</name>
<accession>A0A087UAF6</accession>
<dbReference type="Proteomes" id="UP000054359">
    <property type="component" value="Unassembled WGS sequence"/>
</dbReference>
<reference evidence="1 2" key="1">
    <citation type="submission" date="2013-11" db="EMBL/GenBank/DDBJ databases">
        <title>Genome sequencing of Stegodyphus mimosarum.</title>
        <authorList>
            <person name="Bechsgaard J."/>
        </authorList>
    </citation>
    <scope>NUCLEOTIDE SEQUENCE [LARGE SCALE GENOMIC DNA]</scope>
</reference>
<protein>
    <submittedName>
        <fullName evidence="1">Uncharacterized protein</fullName>
    </submittedName>
</protein>
<evidence type="ECO:0000313" key="1">
    <source>
        <dbReference type="EMBL" id="KFM74345.1"/>
    </source>
</evidence>
<sequence length="52" mass="5850">MTGSLHNLISSDIFPYDRCSFICPLTTPSIFLSSLINYTKKEFKSGLFLNMG</sequence>
<proteinExistence type="predicted"/>